<dbReference type="GO" id="GO:0003677">
    <property type="term" value="F:DNA binding"/>
    <property type="evidence" value="ECO:0007669"/>
    <property type="project" value="UniProtKB-KW"/>
</dbReference>
<dbReference type="SMART" id="SM00862">
    <property type="entry name" value="Trans_reg_C"/>
    <property type="match status" value="1"/>
</dbReference>
<feature type="transmembrane region" description="Helical" evidence="2">
    <location>
        <begin position="203"/>
        <end position="222"/>
    </location>
</feature>
<keyword evidence="1" id="KW-0238">DNA-binding</keyword>
<accession>A0A485AXD4</accession>
<evidence type="ECO:0000256" key="2">
    <source>
        <dbReference type="SAM" id="Phobius"/>
    </source>
</evidence>
<proteinExistence type="predicted"/>
<dbReference type="Pfam" id="PF00486">
    <property type="entry name" value="Trans_reg_C"/>
    <property type="match status" value="1"/>
</dbReference>
<dbReference type="RefSeq" id="WP_134525189.1">
    <property type="nucleotide sequence ID" value="NZ_BJNO01000009.1"/>
</dbReference>
<keyword evidence="2" id="KW-0472">Membrane</keyword>
<evidence type="ECO:0000313" key="4">
    <source>
        <dbReference type="EMBL" id="VFS65341.1"/>
    </source>
</evidence>
<sequence length="308" mass="34132">MANDSNKLHKLITDLRTNYIINECVEFQPATSTLRNIHNPDLKVTLNLPAGRCLLLLINHGGDVVTQQDFMNIVWKQSGMRVTANAYYQNISILRRGLSHAGLEENVIITLPRIGLTLASGTQIRQSVTDASPDSGSTKKPLHNTSIAVVKDNSHKEIELASTIMDEYSLKNEPAWSGDGNKPLPATLVSIKRRRPVLTLKNGVLLAAAIVAMAALFSYMAGIKESYFSGYETITSTQQRCHVFSAEPASDSLKKAVLSKYGEHITRDCRNYPWVYVTTTTDLPRTSIIRCNKPFAQSTACISEYFIE</sequence>
<evidence type="ECO:0000313" key="5">
    <source>
        <dbReference type="Proteomes" id="UP000332594"/>
    </source>
</evidence>
<dbReference type="EMBL" id="CAADJG010000002">
    <property type="protein sequence ID" value="VFS65341.1"/>
    <property type="molecule type" value="Genomic_DNA"/>
</dbReference>
<dbReference type="InterPro" id="IPR016032">
    <property type="entry name" value="Sig_transdc_resp-reg_C-effctor"/>
</dbReference>
<protein>
    <recommendedName>
        <fullName evidence="3">OmpR/PhoB-type domain-containing protein</fullName>
    </recommendedName>
</protein>
<dbReference type="InterPro" id="IPR036388">
    <property type="entry name" value="WH-like_DNA-bd_sf"/>
</dbReference>
<dbReference type="InterPro" id="IPR001867">
    <property type="entry name" value="OmpR/PhoB-type_DNA-bd"/>
</dbReference>
<gene>
    <name evidence="4" type="ORF">NCTC13038_00404</name>
</gene>
<dbReference type="SUPFAM" id="SSF46894">
    <property type="entry name" value="C-terminal effector domain of the bipartite response regulators"/>
    <property type="match status" value="1"/>
</dbReference>
<evidence type="ECO:0000259" key="3">
    <source>
        <dbReference type="SMART" id="SM00862"/>
    </source>
</evidence>
<dbReference type="GO" id="GO:0006355">
    <property type="term" value="P:regulation of DNA-templated transcription"/>
    <property type="evidence" value="ECO:0007669"/>
    <property type="project" value="InterPro"/>
</dbReference>
<dbReference type="Gene3D" id="1.10.10.10">
    <property type="entry name" value="Winged helix-like DNA-binding domain superfamily/Winged helix DNA-binding domain"/>
    <property type="match status" value="1"/>
</dbReference>
<reference evidence="4 5" key="1">
    <citation type="submission" date="2019-03" db="EMBL/GenBank/DDBJ databases">
        <authorList>
            <consortium name="Pathogen Informatics"/>
        </authorList>
    </citation>
    <scope>NUCLEOTIDE SEQUENCE [LARGE SCALE GENOMIC DNA]</scope>
    <source>
        <strain evidence="4 5">NCTC13038</strain>
    </source>
</reference>
<dbReference type="Proteomes" id="UP000332594">
    <property type="component" value="Unassembled WGS sequence"/>
</dbReference>
<keyword evidence="2" id="KW-0812">Transmembrane</keyword>
<feature type="domain" description="OmpR/PhoB-type" evidence="3">
    <location>
        <begin position="41"/>
        <end position="118"/>
    </location>
</feature>
<name>A0A485AXD4_RAOTE</name>
<organism evidence="4 5">
    <name type="scientific">Raoultella terrigena</name>
    <name type="common">Klebsiella terrigena</name>
    <dbReference type="NCBI Taxonomy" id="577"/>
    <lineage>
        <taxon>Bacteria</taxon>
        <taxon>Pseudomonadati</taxon>
        <taxon>Pseudomonadota</taxon>
        <taxon>Gammaproteobacteria</taxon>
        <taxon>Enterobacterales</taxon>
        <taxon>Enterobacteriaceae</taxon>
        <taxon>Klebsiella/Raoultella group</taxon>
        <taxon>Raoultella</taxon>
    </lineage>
</organism>
<dbReference type="AlphaFoldDB" id="A0A485AXD4"/>
<evidence type="ECO:0000256" key="1">
    <source>
        <dbReference type="ARBA" id="ARBA00023125"/>
    </source>
</evidence>
<keyword evidence="2" id="KW-1133">Transmembrane helix</keyword>
<dbReference type="GO" id="GO:0000160">
    <property type="term" value="P:phosphorelay signal transduction system"/>
    <property type="evidence" value="ECO:0007669"/>
    <property type="project" value="InterPro"/>
</dbReference>